<name>A0A9D4MWM7_DREPO</name>
<reference evidence="1" key="2">
    <citation type="submission" date="2020-11" db="EMBL/GenBank/DDBJ databases">
        <authorList>
            <person name="McCartney M.A."/>
            <person name="Auch B."/>
            <person name="Kono T."/>
            <person name="Mallez S."/>
            <person name="Becker A."/>
            <person name="Gohl D.M."/>
            <person name="Silverstein K.A.T."/>
            <person name="Koren S."/>
            <person name="Bechman K.B."/>
            <person name="Herman A."/>
            <person name="Abrahante J.E."/>
            <person name="Garbe J."/>
        </authorList>
    </citation>
    <scope>NUCLEOTIDE SEQUENCE</scope>
    <source>
        <strain evidence="1">Duluth1</strain>
        <tissue evidence="1">Whole animal</tissue>
    </source>
</reference>
<reference evidence="1" key="1">
    <citation type="journal article" date="2019" name="bioRxiv">
        <title>The Genome of the Zebra Mussel, Dreissena polymorpha: A Resource for Invasive Species Research.</title>
        <authorList>
            <person name="McCartney M.A."/>
            <person name="Auch B."/>
            <person name="Kono T."/>
            <person name="Mallez S."/>
            <person name="Zhang Y."/>
            <person name="Obille A."/>
            <person name="Becker A."/>
            <person name="Abrahante J.E."/>
            <person name="Garbe J."/>
            <person name="Badalamenti J.P."/>
            <person name="Herman A."/>
            <person name="Mangelson H."/>
            <person name="Liachko I."/>
            <person name="Sullivan S."/>
            <person name="Sone E.D."/>
            <person name="Koren S."/>
            <person name="Silverstein K.A.T."/>
            <person name="Beckman K.B."/>
            <person name="Gohl D.M."/>
        </authorList>
    </citation>
    <scope>NUCLEOTIDE SEQUENCE</scope>
    <source>
        <strain evidence="1">Duluth1</strain>
        <tissue evidence="1">Whole animal</tissue>
    </source>
</reference>
<dbReference type="AlphaFoldDB" id="A0A9D4MWM7"/>
<accession>A0A9D4MWM7</accession>
<keyword evidence="2" id="KW-1185">Reference proteome</keyword>
<protein>
    <submittedName>
        <fullName evidence="1">Uncharacterized protein</fullName>
    </submittedName>
</protein>
<gene>
    <name evidence="1" type="ORF">DPMN_009236</name>
</gene>
<proteinExistence type="predicted"/>
<dbReference type="Gene3D" id="4.10.95.10">
    <property type="entry name" value="Cytochrome c oxidase, subunit VIa"/>
    <property type="match status" value="1"/>
</dbReference>
<organism evidence="1 2">
    <name type="scientific">Dreissena polymorpha</name>
    <name type="common">Zebra mussel</name>
    <name type="synonym">Mytilus polymorpha</name>
    <dbReference type="NCBI Taxonomy" id="45954"/>
    <lineage>
        <taxon>Eukaryota</taxon>
        <taxon>Metazoa</taxon>
        <taxon>Spiralia</taxon>
        <taxon>Lophotrochozoa</taxon>
        <taxon>Mollusca</taxon>
        <taxon>Bivalvia</taxon>
        <taxon>Autobranchia</taxon>
        <taxon>Heteroconchia</taxon>
        <taxon>Euheterodonta</taxon>
        <taxon>Imparidentia</taxon>
        <taxon>Neoheterodontei</taxon>
        <taxon>Myida</taxon>
        <taxon>Dreissenoidea</taxon>
        <taxon>Dreissenidae</taxon>
        <taxon>Dreissena</taxon>
    </lineage>
</organism>
<dbReference type="Proteomes" id="UP000828390">
    <property type="component" value="Unassembled WGS sequence"/>
</dbReference>
<dbReference type="InterPro" id="IPR036418">
    <property type="entry name" value="Cyt_c_oxidase_su6a_sf"/>
</dbReference>
<evidence type="ECO:0000313" key="2">
    <source>
        <dbReference type="Proteomes" id="UP000828390"/>
    </source>
</evidence>
<sequence>MSGVLGKGILANIRRLSAKQTQNAARTNISTSKSLQVVQPYTEYHEFHLRECKMYTYMIWGLVAPGLALYKWYIMTHHVEREPLPDFPHLHIMTKPYPWGDGKTCLFNYKIQKFHNPEDYGHLRTRKEEEDED</sequence>
<dbReference type="EMBL" id="JAIWYP010000001">
    <property type="protein sequence ID" value="KAH3885243.1"/>
    <property type="molecule type" value="Genomic_DNA"/>
</dbReference>
<dbReference type="OrthoDB" id="5947505at2759"/>
<comment type="caution">
    <text evidence="1">The sequence shown here is derived from an EMBL/GenBank/DDBJ whole genome shotgun (WGS) entry which is preliminary data.</text>
</comment>
<evidence type="ECO:0000313" key="1">
    <source>
        <dbReference type="EMBL" id="KAH3885243.1"/>
    </source>
</evidence>
<dbReference type="SUPFAM" id="SSF81411">
    <property type="entry name" value="Mitochondrial cytochrome c oxidase subunit VIa"/>
    <property type="match status" value="1"/>
</dbReference>